<feature type="domain" description="B box-type" evidence="3">
    <location>
        <begin position="99"/>
        <end position="145"/>
    </location>
</feature>
<name>A0A7J6KUB7_PERCH</name>
<gene>
    <name evidence="4" type="ORF">FOL47_001139</name>
</gene>
<reference evidence="4 5" key="1">
    <citation type="submission" date="2020-04" db="EMBL/GenBank/DDBJ databases">
        <title>Perkinsus chesapeaki whole genome sequence.</title>
        <authorList>
            <person name="Bogema D.R."/>
        </authorList>
    </citation>
    <scope>NUCLEOTIDE SEQUENCE [LARGE SCALE GENOMIC DNA]</scope>
    <source>
        <strain evidence="4">ATCC PRA-425</strain>
    </source>
</reference>
<protein>
    <recommendedName>
        <fullName evidence="3">B box-type domain-containing protein</fullName>
    </recommendedName>
</protein>
<dbReference type="PROSITE" id="PS50119">
    <property type="entry name" value="ZF_BBOX"/>
    <property type="match status" value="1"/>
</dbReference>
<evidence type="ECO:0000259" key="3">
    <source>
        <dbReference type="PROSITE" id="PS50119"/>
    </source>
</evidence>
<proteinExistence type="predicted"/>
<feature type="region of interest" description="Disordered" evidence="2">
    <location>
        <begin position="260"/>
        <end position="326"/>
    </location>
</feature>
<evidence type="ECO:0000256" key="1">
    <source>
        <dbReference type="PROSITE-ProRule" id="PRU00024"/>
    </source>
</evidence>
<organism evidence="4 5">
    <name type="scientific">Perkinsus chesapeaki</name>
    <name type="common">Clam parasite</name>
    <name type="synonym">Perkinsus andrewsi</name>
    <dbReference type="NCBI Taxonomy" id="330153"/>
    <lineage>
        <taxon>Eukaryota</taxon>
        <taxon>Sar</taxon>
        <taxon>Alveolata</taxon>
        <taxon>Perkinsozoa</taxon>
        <taxon>Perkinsea</taxon>
        <taxon>Perkinsida</taxon>
        <taxon>Perkinsidae</taxon>
        <taxon>Perkinsus</taxon>
    </lineage>
</organism>
<dbReference type="Pfam" id="PF22586">
    <property type="entry name" value="ANCHR-like_BBOX"/>
    <property type="match status" value="1"/>
</dbReference>
<dbReference type="OrthoDB" id="414155at2759"/>
<evidence type="ECO:0000313" key="5">
    <source>
        <dbReference type="Proteomes" id="UP000591131"/>
    </source>
</evidence>
<keyword evidence="5" id="KW-1185">Reference proteome</keyword>
<sequence>MAEDKMLGQVSTILGESLNRAHREVPPATPEIVESLCILLNIDSVVDYHLAGSVKHALDEFVERQYALTSLVDCPCSPVEFVRLIRREQIRREVTEKHEDVVMCQECEDLAATLKCDPCKDFFCRECFGKTHATGKRKKHITIELDQRICGECRKRVADSLVAAGTPEERYFCDGCYTVSLGENPELKKLPKKILKGFKCFECDLSDRQRVVRGAISMGDNGKKATIICEDCLDMFCPEVRSILILHSALSNPTEALRTLKKKDKKDKKEKQPSEGVEDDTAPQYGRRYRGMFDDPPKSPNVPIPEADVSLSDDDDKGNKEAASGK</sequence>
<evidence type="ECO:0000256" key="2">
    <source>
        <dbReference type="SAM" id="MobiDB-lite"/>
    </source>
</evidence>
<dbReference type="AlphaFoldDB" id="A0A7J6KUB7"/>
<dbReference type="Proteomes" id="UP000591131">
    <property type="component" value="Unassembled WGS sequence"/>
</dbReference>
<comment type="caution">
    <text evidence="4">The sequence shown here is derived from an EMBL/GenBank/DDBJ whole genome shotgun (WGS) entry which is preliminary data.</text>
</comment>
<keyword evidence="1" id="KW-0479">Metal-binding</keyword>
<evidence type="ECO:0000313" key="4">
    <source>
        <dbReference type="EMBL" id="KAF4650454.1"/>
    </source>
</evidence>
<keyword evidence="1" id="KW-0862">Zinc</keyword>
<dbReference type="InterPro" id="IPR000315">
    <property type="entry name" value="Znf_B-box"/>
</dbReference>
<dbReference type="GO" id="GO:0008270">
    <property type="term" value="F:zinc ion binding"/>
    <property type="evidence" value="ECO:0007669"/>
    <property type="project" value="UniProtKB-KW"/>
</dbReference>
<keyword evidence="1" id="KW-0863">Zinc-finger</keyword>
<accession>A0A7J6KUB7</accession>
<dbReference type="EMBL" id="JAAPAO010001254">
    <property type="protein sequence ID" value="KAF4650454.1"/>
    <property type="molecule type" value="Genomic_DNA"/>
</dbReference>